<feature type="transmembrane region" description="Helical" evidence="6">
    <location>
        <begin position="173"/>
        <end position="191"/>
    </location>
</feature>
<evidence type="ECO:0000313" key="8">
    <source>
        <dbReference type="EMBL" id="WLD57199.1"/>
    </source>
</evidence>
<dbReference type="InterPro" id="IPR037185">
    <property type="entry name" value="EmrE-like"/>
</dbReference>
<proteinExistence type="predicted"/>
<feature type="domain" description="EamA" evidence="7">
    <location>
        <begin position="30"/>
        <end position="163"/>
    </location>
</feature>
<protein>
    <submittedName>
        <fullName evidence="8">DMT family transporter</fullName>
    </submittedName>
</protein>
<dbReference type="Gene3D" id="1.10.3730.20">
    <property type="match status" value="1"/>
</dbReference>
<feature type="transmembrane region" description="Helical" evidence="6">
    <location>
        <begin position="91"/>
        <end position="117"/>
    </location>
</feature>
<evidence type="ECO:0000256" key="1">
    <source>
        <dbReference type="ARBA" id="ARBA00004651"/>
    </source>
</evidence>
<organism evidence="8">
    <name type="scientific">Salinispirillum sp. LH 10-3-1</name>
    <dbReference type="NCBI Taxonomy" id="2952525"/>
    <lineage>
        <taxon>Bacteria</taxon>
        <taxon>Pseudomonadati</taxon>
        <taxon>Pseudomonadota</taxon>
        <taxon>Gammaproteobacteria</taxon>
        <taxon>Oceanospirillales</taxon>
        <taxon>Saccharospirillaceae</taxon>
        <taxon>Salinispirillum</taxon>
    </lineage>
</organism>
<feature type="transmembrane region" description="Helical" evidence="6">
    <location>
        <begin position="60"/>
        <end position="79"/>
    </location>
</feature>
<dbReference type="InterPro" id="IPR000620">
    <property type="entry name" value="EamA_dom"/>
</dbReference>
<feature type="transmembrane region" description="Helical" evidence="6">
    <location>
        <begin position="294"/>
        <end position="314"/>
    </location>
</feature>
<sequence length="319" mass="33682">MSIQLTTAAVPPSGTRHVVPIRADSTQRLLGYLAALSTVLIWSGYFLSLRQGALSPLGTLELTLFRFGVPAVILLPLLVKRWAHIRVVNPLWLVGIALGAGLPFFAISAFAMGFAPVAHGSTLIPGTAPLFVTGIAVCFFHQPLSSWRRFGLFIVALGVVCLLWTAWQGQSTTLLIGQALFLVCSLLWALFTISVRQSGLKPLEVAAVVTIPSALLLLLYAAVAQPELSLSTVSTQEWLTQLVVQGIAVGLGAGFLYGFAISRLGAEITSALGSLTPVCATVLALLWLNEAVTVPTMIGLAMVTCGVIAASGLLHRETS</sequence>
<dbReference type="InterPro" id="IPR050638">
    <property type="entry name" value="AA-Vitamin_Transporters"/>
</dbReference>
<evidence type="ECO:0000256" key="2">
    <source>
        <dbReference type="ARBA" id="ARBA00022475"/>
    </source>
</evidence>
<dbReference type="PANTHER" id="PTHR32322:SF18">
    <property type="entry name" value="S-ADENOSYLMETHIONINE_S-ADENOSYLHOMOCYSTEINE TRANSPORTER"/>
    <property type="match status" value="1"/>
</dbReference>
<evidence type="ECO:0000256" key="6">
    <source>
        <dbReference type="SAM" id="Phobius"/>
    </source>
</evidence>
<comment type="subcellular location">
    <subcellularLocation>
        <location evidence="1">Cell membrane</location>
        <topology evidence="1">Multi-pass membrane protein</topology>
    </subcellularLocation>
</comment>
<dbReference type="EMBL" id="CP101717">
    <property type="protein sequence ID" value="WLD57199.1"/>
    <property type="molecule type" value="Genomic_DNA"/>
</dbReference>
<evidence type="ECO:0000256" key="3">
    <source>
        <dbReference type="ARBA" id="ARBA00022692"/>
    </source>
</evidence>
<feature type="transmembrane region" description="Helical" evidence="6">
    <location>
        <begin position="29"/>
        <end position="48"/>
    </location>
</feature>
<evidence type="ECO:0000256" key="5">
    <source>
        <dbReference type="ARBA" id="ARBA00023136"/>
    </source>
</evidence>
<keyword evidence="4 6" id="KW-1133">Transmembrane helix</keyword>
<dbReference type="PANTHER" id="PTHR32322">
    <property type="entry name" value="INNER MEMBRANE TRANSPORTER"/>
    <property type="match status" value="1"/>
</dbReference>
<dbReference type="GO" id="GO:0005886">
    <property type="term" value="C:plasma membrane"/>
    <property type="evidence" value="ECO:0007669"/>
    <property type="project" value="UniProtKB-SubCell"/>
</dbReference>
<keyword evidence="5 6" id="KW-0472">Membrane</keyword>
<feature type="transmembrane region" description="Helical" evidence="6">
    <location>
        <begin position="123"/>
        <end position="141"/>
    </location>
</feature>
<feature type="transmembrane region" description="Helical" evidence="6">
    <location>
        <begin position="268"/>
        <end position="288"/>
    </location>
</feature>
<feature type="domain" description="EamA" evidence="7">
    <location>
        <begin position="176"/>
        <end position="309"/>
    </location>
</feature>
<feature type="transmembrane region" description="Helical" evidence="6">
    <location>
        <begin position="242"/>
        <end position="261"/>
    </location>
</feature>
<feature type="transmembrane region" description="Helical" evidence="6">
    <location>
        <begin position="150"/>
        <end position="167"/>
    </location>
</feature>
<reference evidence="8" key="1">
    <citation type="submission" date="2022-07" db="EMBL/GenBank/DDBJ databases">
        <title>Complete genome sequence of Salinispirillum sp. LH10-3-1 capable of multiple carbohydrate inversion isolated from a soda lake.</title>
        <authorList>
            <person name="Liu J."/>
            <person name="Zhai Y."/>
            <person name="Zhang H."/>
            <person name="Yang H."/>
            <person name="Qu J."/>
            <person name="Li J."/>
        </authorList>
    </citation>
    <scope>NUCLEOTIDE SEQUENCE</scope>
    <source>
        <strain evidence="8">LH 10-3-1</strain>
    </source>
</reference>
<dbReference type="AlphaFoldDB" id="A0AB38YCU0"/>
<gene>
    <name evidence="8" type="ORF">NFC81_10760</name>
</gene>
<accession>A0AB38YCU0</accession>
<evidence type="ECO:0000259" key="7">
    <source>
        <dbReference type="Pfam" id="PF00892"/>
    </source>
</evidence>
<dbReference type="RefSeq" id="WP_304994487.1">
    <property type="nucleotide sequence ID" value="NZ_CP101717.1"/>
</dbReference>
<name>A0AB38YCU0_9GAMM</name>
<keyword evidence="2" id="KW-1003">Cell membrane</keyword>
<dbReference type="Pfam" id="PF00892">
    <property type="entry name" value="EamA"/>
    <property type="match status" value="2"/>
</dbReference>
<keyword evidence="3 6" id="KW-0812">Transmembrane</keyword>
<evidence type="ECO:0000256" key="4">
    <source>
        <dbReference type="ARBA" id="ARBA00022989"/>
    </source>
</evidence>
<dbReference type="SUPFAM" id="SSF103481">
    <property type="entry name" value="Multidrug resistance efflux transporter EmrE"/>
    <property type="match status" value="2"/>
</dbReference>
<feature type="transmembrane region" description="Helical" evidence="6">
    <location>
        <begin position="203"/>
        <end position="222"/>
    </location>
</feature>